<dbReference type="PANTHER" id="PTHR11113:SF2">
    <property type="entry name" value="ADENINE DEAMINASE"/>
    <property type="match status" value="1"/>
</dbReference>
<dbReference type="SUPFAM" id="SSF51338">
    <property type="entry name" value="Composite domain of metallo-dependent hydrolases"/>
    <property type="match status" value="1"/>
</dbReference>
<name>A0A4Z0D752_9FIRM</name>
<dbReference type="Gene3D" id="2.30.40.10">
    <property type="entry name" value="Urease, subunit C, domain 1"/>
    <property type="match status" value="1"/>
</dbReference>
<feature type="domain" description="Adenine deaminase C-terminal" evidence="10">
    <location>
        <begin position="396"/>
        <end position="560"/>
    </location>
</feature>
<dbReference type="Pfam" id="PF01979">
    <property type="entry name" value="Amidohydro_1"/>
    <property type="match status" value="1"/>
</dbReference>
<evidence type="ECO:0000256" key="3">
    <source>
        <dbReference type="ARBA" id="ARBA00012782"/>
    </source>
</evidence>
<evidence type="ECO:0000256" key="2">
    <source>
        <dbReference type="ARBA" id="ARBA00006773"/>
    </source>
</evidence>
<feature type="domain" description="Amidohydrolase-related" evidence="9">
    <location>
        <begin position="61"/>
        <end position="344"/>
    </location>
</feature>
<comment type="similarity">
    <text evidence="2 8">Belongs to the metallo-dependent hydrolases superfamily. Adenine deaminase family.</text>
</comment>
<evidence type="ECO:0000259" key="10">
    <source>
        <dbReference type="Pfam" id="PF13382"/>
    </source>
</evidence>
<keyword evidence="4 8" id="KW-0378">Hydrolase</keyword>
<gene>
    <name evidence="8 11" type="primary">ade</name>
    <name evidence="11" type="ORF">E4100_03965</name>
</gene>
<sequence>MKNLIDTSMRREKADFLFKNAKIVDVFTNTIIKTNFAVKHGYIVGFGNYEAYEEIDLFDSYVAPTLIDGHVHIESSKVTPSQFAKAVVPHGVLTVIADPHEIANVTGMDGIDFMLKDSENLPLDVYIMAPSCVPATPFEDSGAYIGVKEIEELMAIDRVLGLGEVMDFNSVINCDPEILGKIEKAKEYNKIIDGHCPGITRDNLYAYALAGIKTEHECTNIEEMTDRLELGMYIHIREGSAARNLRDLVKGVNKNNISRMMFCTDDREPCDLINHGSIDNNIRMAISLGLDPIDCIKMATINTALVYNLKDVGAIAPGYKANFITFNNLYDFNVEEVYREGTIVAKGNQILFGTQNTPCENLMNTVNMKSLNKSDLTIVKTGNYMNAIKIEPGNLVTKKIKINADKYFKDIVSNSIYSKIIVVERHKNTGNFALGIVEGFNIKNGAIASTVAHDSHNIIAIGDNDDDILLAVNELRKIGGGIVITSKEQILGELALEIGGLMSNKPINEVSNELENLKIIAHDNLGVPDEIEPFMTLSFLALPVIPEIKITDRGLFDVLENKFIDLFD</sequence>
<dbReference type="CDD" id="cd01295">
    <property type="entry name" value="AdeC"/>
    <property type="match status" value="1"/>
</dbReference>
<dbReference type="GO" id="GO:0006146">
    <property type="term" value="P:adenine catabolic process"/>
    <property type="evidence" value="ECO:0007669"/>
    <property type="project" value="InterPro"/>
</dbReference>
<dbReference type="PANTHER" id="PTHR11113">
    <property type="entry name" value="N-ACETYLGLUCOSAMINE-6-PHOSPHATE DEACETYLASE"/>
    <property type="match status" value="1"/>
</dbReference>
<comment type="catalytic activity">
    <reaction evidence="6 8">
        <text>adenine + H2O + H(+) = hypoxanthine + NH4(+)</text>
        <dbReference type="Rhea" id="RHEA:23688"/>
        <dbReference type="ChEBI" id="CHEBI:15377"/>
        <dbReference type="ChEBI" id="CHEBI:15378"/>
        <dbReference type="ChEBI" id="CHEBI:16708"/>
        <dbReference type="ChEBI" id="CHEBI:17368"/>
        <dbReference type="ChEBI" id="CHEBI:28938"/>
        <dbReference type="EC" id="3.5.4.2"/>
    </reaction>
</comment>
<protein>
    <recommendedName>
        <fullName evidence="7 8">Adenine deaminase</fullName>
        <shortName evidence="8">Adenase</shortName>
        <shortName evidence="8">Adenine aminase</shortName>
        <ecNumber evidence="3 8">3.5.4.2</ecNumber>
    </recommendedName>
</protein>
<dbReference type="Proteomes" id="UP000298381">
    <property type="component" value="Unassembled WGS sequence"/>
</dbReference>
<keyword evidence="5 8" id="KW-0464">Manganese</keyword>
<evidence type="ECO:0000313" key="12">
    <source>
        <dbReference type="Proteomes" id="UP000298381"/>
    </source>
</evidence>
<evidence type="ECO:0000256" key="5">
    <source>
        <dbReference type="ARBA" id="ARBA00023211"/>
    </source>
</evidence>
<evidence type="ECO:0000256" key="8">
    <source>
        <dbReference type="HAMAP-Rule" id="MF_01518"/>
    </source>
</evidence>
<dbReference type="Gene3D" id="3.20.20.140">
    <property type="entry name" value="Metal-dependent hydrolases"/>
    <property type="match status" value="1"/>
</dbReference>
<dbReference type="InterPro" id="IPR006680">
    <property type="entry name" value="Amidohydro-rel"/>
</dbReference>
<dbReference type="InterPro" id="IPR032466">
    <property type="entry name" value="Metal_Hydrolase"/>
</dbReference>
<evidence type="ECO:0000256" key="1">
    <source>
        <dbReference type="ARBA" id="ARBA00001936"/>
    </source>
</evidence>
<comment type="caution">
    <text evidence="11">The sequence shown here is derived from an EMBL/GenBank/DDBJ whole genome shotgun (WGS) entry which is preliminary data.</text>
</comment>
<dbReference type="HAMAP" id="MF_01518">
    <property type="entry name" value="Adenine_deamin"/>
    <property type="match status" value="1"/>
</dbReference>
<dbReference type="GO" id="GO:0000034">
    <property type="term" value="F:adenine deaminase activity"/>
    <property type="evidence" value="ECO:0007669"/>
    <property type="project" value="UniProtKB-UniRule"/>
</dbReference>
<evidence type="ECO:0000256" key="4">
    <source>
        <dbReference type="ARBA" id="ARBA00022801"/>
    </source>
</evidence>
<keyword evidence="12" id="KW-1185">Reference proteome</keyword>
<accession>A0A4Z0D752</accession>
<dbReference type="InterPro" id="IPR011059">
    <property type="entry name" value="Metal-dep_hydrolase_composite"/>
</dbReference>
<dbReference type="EMBL" id="SRIB01000004">
    <property type="protein sequence ID" value="TFZ40721.1"/>
    <property type="molecule type" value="Genomic_DNA"/>
</dbReference>
<comment type="cofactor">
    <cofactor evidence="1 8">
        <name>Mn(2+)</name>
        <dbReference type="ChEBI" id="CHEBI:29035"/>
    </cofactor>
</comment>
<evidence type="ECO:0000256" key="6">
    <source>
        <dbReference type="ARBA" id="ARBA00047720"/>
    </source>
</evidence>
<dbReference type="RefSeq" id="WP_135270747.1">
    <property type="nucleotide sequence ID" value="NZ_SRIB01000004.1"/>
</dbReference>
<organism evidence="11 12">
    <name type="scientific">Soehngenia longivitae</name>
    <dbReference type="NCBI Taxonomy" id="2562294"/>
    <lineage>
        <taxon>Bacteria</taxon>
        <taxon>Bacillati</taxon>
        <taxon>Bacillota</taxon>
        <taxon>Tissierellia</taxon>
        <taxon>Tissierellales</taxon>
        <taxon>Tissierellaceae</taxon>
        <taxon>Soehngenia</taxon>
    </lineage>
</organism>
<dbReference type="NCBIfam" id="TIGR01178">
    <property type="entry name" value="ade"/>
    <property type="match status" value="1"/>
</dbReference>
<dbReference type="InterPro" id="IPR026912">
    <property type="entry name" value="Adenine_deam_C"/>
</dbReference>
<dbReference type="Pfam" id="PF13382">
    <property type="entry name" value="Adenine_deam_C"/>
    <property type="match status" value="1"/>
</dbReference>
<proteinExistence type="inferred from homology"/>
<reference evidence="11 12" key="1">
    <citation type="submission" date="2019-03" db="EMBL/GenBank/DDBJ databases">
        <title>Draft genome sequence data and analysis of a Fermenting Bacterium, Soehngenia longevitae strain 1933PT, isolated from petroleum reservoir in Azerbaijan.</title>
        <authorList>
            <person name="Grouzdev D.S."/>
            <person name="Bidzhieva S.K."/>
            <person name="Sokolova D.S."/>
            <person name="Tourova T.P."/>
            <person name="Poltaraus A.B."/>
            <person name="Nazina T.N."/>
        </authorList>
    </citation>
    <scope>NUCLEOTIDE SEQUENCE [LARGE SCALE GENOMIC DNA]</scope>
    <source>
        <strain evidence="11 12">1933P</strain>
    </source>
</reference>
<dbReference type="InterPro" id="IPR006679">
    <property type="entry name" value="Adenine_deam"/>
</dbReference>
<dbReference type="SUPFAM" id="SSF51556">
    <property type="entry name" value="Metallo-dependent hydrolases"/>
    <property type="match status" value="1"/>
</dbReference>
<evidence type="ECO:0000256" key="7">
    <source>
        <dbReference type="ARBA" id="ARBA00069718"/>
    </source>
</evidence>
<evidence type="ECO:0000259" key="9">
    <source>
        <dbReference type="Pfam" id="PF01979"/>
    </source>
</evidence>
<dbReference type="EC" id="3.5.4.2" evidence="3 8"/>
<evidence type="ECO:0000313" key="11">
    <source>
        <dbReference type="EMBL" id="TFZ40721.1"/>
    </source>
</evidence>
<dbReference type="AlphaFoldDB" id="A0A4Z0D752"/>
<dbReference type="OrthoDB" id="9807210at2"/>
<dbReference type="FunFam" id="3.20.20.140:FF:000016">
    <property type="entry name" value="Adenine deaminase"/>
    <property type="match status" value="1"/>
</dbReference>